<dbReference type="GO" id="GO:0000712">
    <property type="term" value="P:resolution of meiotic recombination intermediates"/>
    <property type="evidence" value="ECO:0007669"/>
    <property type="project" value="TreeGrafter"/>
</dbReference>
<evidence type="ECO:0000256" key="3">
    <source>
        <dbReference type="ARBA" id="ARBA00022722"/>
    </source>
</evidence>
<evidence type="ECO:0000256" key="8">
    <source>
        <dbReference type="ARBA" id="ARBA00023204"/>
    </source>
</evidence>
<keyword evidence="3" id="KW-0540">Nuclease</keyword>
<dbReference type="SMART" id="SM00891">
    <property type="entry name" value="ERCC4"/>
    <property type="match status" value="1"/>
</dbReference>
<keyword evidence="4" id="KW-0255">Endonuclease</keyword>
<dbReference type="SUPFAM" id="SSF52980">
    <property type="entry name" value="Restriction endonuclease-like"/>
    <property type="match status" value="1"/>
</dbReference>
<dbReference type="GO" id="GO:0000110">
    <property type="term" value="C:nucleotide-excision repair factor 1 complex"/>
    <property type="evidence" value="ECO:0007669"/>
    <property type="project" value="TreeGrafter"/>
</dbReference>
<evidence type="ECO:0000313" key="12">
    <source>
        <dbReference type="EMBL" id="ODQ65880.1"/>
    </source>
</evidence>
<feature type="region of interest" description="Disordered" evidence="10">
    <location>
        <begin position="471"/>
        <end position="555"/>
    </location>
</feature>
<evidence type="ECO:0000256" key="2">
    <source>
        <dbReference type="ARBA" id="ARBA00010015"/>
    </source>
</evidence>
<evidence type="ECO:0000313" key="13">
    <source>
        <dbReference type="Proteomes" id="UP000095009"/>
    </source>
</evidence>
<dbReference type="Pfam" id="PF02732">
    <property type="entry name" value="ERCC4"/>
    <property type="match status" value="1"/>
</dbReference>
<gene>
    <name evidence="12" type="ORF">NADFUDRAFT_82819</name>
</gene>
<evidence type="ECO:0000256" key="6">
    <source>
        <dbReference type="ARBA" id="ARBA00022801"/>
    </source>
</evidence>
<evidence type="ECO:0000256" key="5">
    <source>
        <dbReference type="ARBA" id="ARBA00022763"/>
    </source>
</evidence>
<keyword evidence="8" id="KW-0234">DNA repair</keyword>
<reference evidence="12 13" key="1">
    <citation type="journal article" date="2016" name="Proc. Natl. Acad. Sci. U.S.A.">
        <title>Comparative genomics of biotechnologically important yeasts.</title>
        <authorList>
            <person name="Riley R."/>
            <person name="Haridas S."/>
            <person name="Wolfe K.H."/>
            <person name="Lopes M.R."/>
            <person name="Hittinger C.T."/>
            <person name="Goeker M."/>
            <person name="Salamov A.A."/>
            <person name="Wisecaver J.H."/>
            <person name="Long T.M."/>
            <person name="Calvey C.H."/>
            <person name="Aerts A.L."/>
            <person name="Barry K.W."/>
            <person name="Choi C."/>
            <person name="Clum A."/>
            <person name="Coughlan A.Y."/>
            <person name="Deshpande S."/>
            <person name="Douglass A.P."/>
            <person name="Hanson S.J."/>
            <person name="Klenk H.-P."/>
            <person name="LaButti K.M."/>
            <person name="Lapidus A."/>
            <person name="Lindquist E.A."/>
            <person name="Lipzen A.M."/>
            <person name="Meier-Kolthoff J.P."/>
            <person name="Ohm R.A."/>
            <person name="Otillar R.P."/>
            <person name="Pangilinan J.L."/>
            <person name="Peng Y."/>
            <person name="Rokas A."/>
            <person name="Rosa C.A."/>
            <person name="Scheuner C."/>
            <person name="Sibirny A.A."/>
            <person name="Slot J.C."/>
            <person name="Stielow J.B."/>
            <person name="Sun H."/>
            <person name="Kurtzman C.P."/>
            <person name="Blackwell M."/>
            <person name="Grigoriev I.V."/>
            <person name="Jeffries T.W."/>
        </authorList>
    </citation>
    <scope>NUCLEOTIDE SEQUENCE [LARGE SCALE GENOMIC DNA]</scope>
    <source>
        <strain evidence="12 13">DSM 6958</strain>
    </source>
</reference>
<dbReference type="NCBIfam" id="TIGR00596">
    <property type="entry name" value="rad1"/>
    <property type="match status" value="1"/>
</dbReference>
<dbReference type="EMBL" id="KV454409">
    <property type="protein sequence ID" value="ODQ65880.1"/>
    <property type="molecule type" value="Genomic_DNA"/>
</dbReference>
<keyword evidence="9" id="KW-0539">Nucleus</keyword>
<dbReference type="CDD" id="cd20078">
    <property type="entry name" value="XPF_nuclease_XPF_euk"/>
    <property type="match status" value="1"/>
</dbReference>
<dbReference type="FunFam" id="3.40.50.10130:FF:000002">
    <property type="entry name" value="DNA repair endonuclease XPF"/>
    <property type="match status" value="1"/>
</dbReference>
<dbReference type="PANTHER" id="PTHR10150">
    <property type="entry name" value="DNA REPAIR ENDONUCLEASE XPF"/>
    <property type="match status" value="1"/>
</dbReference>
<proteinExistence type="inferred from homology"/>
<dbReference type="InterPro" id="IPR006166">
    <property type="entry name" value="ERCC4_domain"/>
</dbReference>
<comment type="subcellular location">
    <subcellularLocation>
        <location evidence="1">Nucleus</location>
    </subcellularLocation>
</comment>
<evidence type="ECO:0000256" key="7">
    <source>
        <dbReference type="ARBA" id="ARBA00023125"/>
    </source>
</evidence>
<dbReference type="GO" id="GO:1901255">
    <property type="term" value="P:nucleotide-excision repair involved in interstrand cross-link repair"/>
    <property type="evidence" value="ECO:0007669"/>
    <property type="project" value="TreeGrafter"/>
</dbReference>
<dbReference type="InterPro" id="IPR011335">
    <property type="entry name" value="Restrct_endonuc-II-like"/>
</dbReference>
<keyword evidence="5" id="KW-0227">DNA damage</keyword>
<dbReference type="Proteomes" id="UP000095009">
    <property type="component" value="Unassembled WGS sequence"/>
</dbReference>
<feature type="compositionally biased region" description="Acidic residues" evidence="10">
    <location>
        <begin position="543"/>
        <end position="555"/>
    </location>
</feature>
<evidence type="ECO:0000256" key="1">
    <source>
        <dbReference type="ARBA" id="ARBA00004123"/>
    </source>
</evidence>
<keyword evidence="13" id="KW-1185">Reference proteome</keyword>
<protein>
    <recommendedName>
        <fullName evidence="11">ERCC4 domain-containing protein</fullName>
    </recommendedName>
</protein>
<dbReference type="GO" id="GO:0000724">
    <property type="term" value="P:double-strand break repair via homologous recombination"/>
    <property type="evidence" value="ECO:0007669"/>
    <property type="project" value="TreeGrafter"/>
</dbReference>
<dbReference type="OrthoDB" id="361020at2759"/>
<dbReference type="GO" id="GO:0003697">
    <property type="term" value="F:single-stranded DNA binding"/>
    <property type="evidence" value="ECO:0007669"/>
    <property type="project" value="InterPro"/>
</dbReference>
<dbReference type="AlphaFoldDB" id="A0A1E3PKQ6"/>
<dbReference type="GO" id="GO:0000736">
    <property type="term" value="P:double-strand break repair via single-strand annealing, removal of nonhomologous ends"/>
    <property type="evidence" value="ECO:0007669"/>
    <property type="project" value="TreeGrafter"/>
</dbReference>
<comment type="similarity">
    <text evidence="2">Belongs to the XPF family.</text>
</comment>
<dbReference type="SUPFAM" id="SSF47781">
    <property type="entry name" value="RuvA domain 2-like"/>
    <property type="match status" value="1"/>
</dbReference>
<dbReference type="InterPro" id="IPR010994">
    <property type="entry name" value="RuvA_2-like"/>
</dbReference>
<keyword evidence="6" id="KW-0378">Hydrolase</keyword>
<dbReference type="InterPro" id="IPR047520">
    <property type="entry name" value="XPF_nuclease"/>
</dbReference>
<keyword evidence="7" id="KW-0238">DNA-binding</keyword>
<evidence type="ECO:0000259" key="11">
    <source>
        <dbReference type="SMART" id="SM00891"/>
    </source>
</evidence>
<dbReference type="STRING" id="857566.A0A1E3PKQ6"/>
<organism evidence="12 13">
    <name type="scientific">Nadsonia fulvescens var. elongata DSM 6958</name>
    <dbReference type="NCBI Taxonomy" id="857566"/>
    <lineage>
        <taxon>Eukaryota</taxon>
        <taxon>Fungi</taxon>
        <taxon>Dikarya</taxon>
        <taxon>Ascomycota</taxon>
        <taxon>Saccharomycotina</taxon>
        <taxon>Dipodascomycetes</taxon>
        <taxon>Dipodascales</taxon>
        <taxon>Dipodascales incertae sedis</taxon>
        <taxon>Nadsonia</taxon>
    </lineage>
</organism>
<dbReference type="Gene3D" id="3.40.50.10130">
    <property type="match status" value="1"/>
</dbReference>
<dbReference type="GO" id="GO:0000014">
    <property type="term" value="F:single-stranded DNA endodeoxyribonuclease activity"/>
    <property type="evidence" value="ECO:0007669"/>
    <property type="project" value="TreeGrafter"/>
</dbReference>
<feature type="non-terminal residue" evidence="12">
    <location>
        <position position="935"/>
    </location>
</feature>
<evidence type="ECO:0000256" key="10">
    <source>
        <dbReference type="SAM" id="MobiDB-lite"/>
    </source>
</evidence>
<evidence type="ECO:0000256" key="4">
    <source>
        <dbReference type="ARBA" id="ARBA00022759"/>
    </source>
</evidence>
<name>A0A1E3PKQ6_9ASCO</name>
<feature type="compositionally biased region" description="Polar residues" evidence="10">
    <location>
        <begin position="471"/>
        <end position="494"/>
    </location>
</feature>
<sequence length="935" mass="106195">MHALDIAGTEATEKAEKSLVILLGAKDAENERIREGLRELSVIDGFYNEDIIDSENSTTRGKSRARRGLTILNKEQLTVDKRSKLYEQGGIFSITSRILIVDMLSNVLNPAKITGIVILHAEKVKATSTEAFIVRFYRQANKYGFLKALSDEPEAFASGFSPLATMMKNLFLKKSFLWPRFHIEVRDSLVKKRSDVDSVTVVEIDVPMTESMRAIQTATMECIEACISELKRANPFLDTEYWNMDNALNVNFSRIIRGQLDPIWHKISWKTKQIVADLATLRQVLRDLLTYDSVSFYQTLEAILAANSPIPGSLRQNQSPWLFMDAADTIFTTGKERVFKDLRGKQGKGYSRENIVPVLEELPKWEQIARILDEITIERSHSSNFHGPILLMCRERKTARQIKEFLRSMKEEKGRMANEDSSTYSECSGYSAEKMMKRKLNDYLSWKDGFLMVSKVIMSEQVNAYKETQNNPLMVGKSNNSENGTFTLPSTTRAPPQKRRRVRGGLANAGGDRPISKTTEYVTIDDNTETLDALKDRESPGSSDDDLRDPGDESDDLIEIKDTTEELESELLDQFELLEMDDLIIVQNYNNETDDMVLEELQPSAIIMYEPDPSFIRRVEVYRASSPSKFVKVYFMYYGLSVEEQGYLGAVRKEKDSFTKLIREKANLTVTLTTDADNNPESQLLSKVNSRIAGGSRLMINRKKRNVIVDIREFRSSLPSLLHGNNLNILPCMLTVGDYIISQNICVERKSLPDLISSFKDGRLFAQCEAMFRYYTTPMLLIEFDENKSFSFEPLSDLPGQTGNTNAAKLVQSDIHSKLILLIIAFPQLRIIWSSSPYQTAEIFDLLKVNEDEPDVELAVSYGMDSSLDASNVENYTAISMLRNIPGITLVNYRTIINNVENLQELCQMSESDLAVLIGKEAARKVYKFINRNLR</sequence>
<evidence type="ECO:0000256" key="9">
    <source>
        <dbReference type="ARBA" id="ARBA00023242"/>
    </source>
</evidence>
<dbReference type="GO" id="GO:0003684">
    <property type="term" value="F:damaged DNA binding"/>
    <property type="evidence" value="ECO:0007669"/>
    <property type="project" value="TreeGrafter"/>
</dbReference>
<dbReference type="PANTHER" id="PTHR10150:SF0">
    <property type="entry name" value="DNA REPAIR ENDONUCLEASE XPF"/>
    <property type="match status" value="1"/>
</dbReference>
<dbReference type="InterPro" id="IPR006167">
    <property type="entry name" value="XPF"/>
</dbReference>
<feature type="domain" description="ERCC4" evidence="11">
    <location>
        <begin position="706"/>
        <end position="786"/>
    </location>
</feature>
<dbReference type="Gene3D" id="1.10.150.20">
    <property type="entry name" value="5' to 3' exonuclease, C-terminal subdomain"/>
    <property type="match status" value="1"/>
</dbReference>
<accession>A0A1E3PKQ6</accession>